<dbReference type="STRING" id="5288.A0A5C5FZ17"/>
<dbReference type="Pfam" id="PF10404">
    <property type="entry name" value="BHD_2"/>
    <property type="match status" value="1"/>
</dbReference>
<evidence type="ECO:0000313" key="12">
    <source>
        <dbReference type="Proteomes" id="UP000311382"/>
    </source>
</evidence>
<dbReference type="InterPro" id="IPR036985">
    <property type="entry name" value="Transglutaminase-like_sf"/>
</dbReference>
<dbReference type="GO" id="GO:0003684">
    <property type="term" value="F:damaged DNA binding"/>
    <property type="evidence" value="ECO:0007669"/>
    <property type="project" value="InterPro"/>
</dbReference>
<comment type="caution">
    <text evidence="11">The sequence shown here is derived from an EMBL/GenBank/DDBJ whole genome shotgun (WGS) entry which is preliminary data.</text>
</comment>
<dbReference type="GO" id="GO:0006289">
    <property type="term" value="P:nucleotide-excision repair"/>
    <property type="evidence" value="ECO:0007669"/>
    <property type="project" value="InterPro"/>
</dbReference>
<dbReference type="GO" id="GO:0003697">
    <property type="term" value="F:single-stranded DNA binding"/>
    <property type="evidence" value="ECO:0007669"/>
    <property type="project" value="TreeGrafter"/>
</dbReference>
<dbReference type="SMART" id="SM01032">
    <property type="entry name" value="BHD_3"/>
    <property type="match status" value="1"/>
</dbReference>
<dbReference type="InterPro" id="IPR038765">
    <property type="entry name" value="Papain-like_cys_pep_sf"/>
</dbReference>
<feature type="compositionally biased region" description="Acidic residues" evidence="7">
    <location>
        <begin position="463"/>
        <end position="473"/>
    </location>
</feature>
<dbReference type="Pfam" id="PF10405">
    <property type="entry name" value="BHD_3"/>
    <property type="match status" value="1"/>
</dbReference>
<comment type="subcellular location">
    <subcellularLocation>
        <location evidence="1">Nucleus</location>
    </subcellularLocation>
</comment>
<comment type="similarity">
    <text evidence="2">Belongs to the XPC family.</text>
</comment>
<dbReference type="SUPFAM" id="SSF54001">
    <property type="entry name" value="Cysteine proteinases"/>
    <property type="match status" value="1"/>
</dbReference>
<dbReference type="InterPro" id="IPR018328">
    <property type="entry name" value="Rad4_beta-hairpin_dom3"/>
</dbReference>
<dbReference type="InterPro" id="IPR004583">
    <property type="entry name" value="DNA_repair_Rad4"/>
</dbReference>
<accession>A0A5C5FZ17</accession>
<dbReference type="Proteomes" id="UP000311382">
    <property type="component" value="Unassembled WGS sequence"/>
</dbReference>
<evidence type="ECO:0000256" key="4">
    <source>
        <dbReference type="ARBA" id="ARBA00023204"/>
    </source>
</evidence>
<dbReference type="GO" id="GO:0000111">
    <property type="term" value="C:nucleotide-excision repair factor 2 complex"/>
    <property type="evidence" value="ECO:0007669"/>
    <property type="project" value="TreeGrafter"/>
</dbReference>
<keyword evidence="5" id="KW-0539">Nucleus</keyword>
<evidence type="ECO:0000256" key="7">
    <source>
        <dbReference type="SAM" id="MobiDB-lite"/>
    </source>
</evidence>
<feature type="domain" description="Rad4 beta-hairpin" evidence="10">
    <location>
        <begin position="216"/>
        <end position="290"/>
    </location>
</feature>
<dbReference type="OrthoDB" id="300780at2759"/>
<dbReference type="PANTHER" id="PTHR12135">
    <property type="entry name" value="DNA REPAIR PROTEIN XP-C / RAD4"/>
    <property type="match status" value="1"/>
</dbReference>
<dbReference type="SMART" id="SM01031">
    <property type="entry name" value="BHD_2"/>
    <property type="match status" value="1"/>
</dbReference>
<dbReference type="AlphaFoldDB" id="A0A5C5FZ17"/>
<dbReference type="Gene3D" id="3.30.70.2460">
    <property type="entry name" value="Rad4, beta-hairpin domain BHD3"/>
    <property type="match status" value="1"/>
</dbReference>
<feature type="domain" description="Rad4 beta-hairpin" evidence="8">
    <location>
        <begin position="92"/>
        <end position="144"/>
    </location>
</feature>
<evidence type="ECO:0000256" key="1">
    <source>
        <dbReference type="ARBA" id="ARBA00004123"/>
    </source>
</evidence>
<dbReference type="FunFam" id="3.30.70.2460:FF:000001">
    <property type="entry name" value="DNA repair protein Rad4 family"/>
    <property type="match status" value="1"/>
</dbReference>
<dbReference type="InterPro" id="IPR042488">
    <property type="entry name" value="Rad4_BHD3_sf"/>
</dbReference>
<feature type="coiled-coil region" evidence="6">
    <location>
        <begin position="276"/>
        <end position="306"/>
    </location>
</feature>
<feature type="compositionally biased region" description="Acidic residues" evidence="7">
    <location>
        <begin position="496"/>
        <end position="533"/>
    </location>
</feature>
<dbReference type="Gene3D" id="2.20.20.110">
    <property type="entry name" value="Rad4, beta-hairpin domain BHD1"/>
    <property type="match status" value="1"/>
</dbReference>
<dbReference type="Pfam" id="PF03835">
    <property type="entry name" value="Rad4"/>
    <property type="match status" value="1"/>
</dbReference>
<feature type="region of interest" description="Disordered" evidence="7">
    <location>
        <begin position="343"/>
        <end position="533"/>
    </location>
</feature>
<dbReference type="InterPro" id="IPR018326">
    <property type="entry name" value="Rad4_beta-hairpin_dom1"/>
</dbReference>
<proteinExistence type="inferred from homology"/>
<keyword evidence="3" id="KW-0227">DNA damage</keyword>
<evidence type="ECO:0000256" key="3">
    <source>
        <dbReference type="ARBA" id="ARBA00022763"/>
    </source>
</evidence>
<evidence type="ECO:0000313" key="11">
    <source>
        <dbReference type="EMBL" id="TNY21536.1"/>
    </source>
</evidence>
<organism evidence="11 12">
    <name type="scientific">Rhodotorula diobovata</name>
    <dbReference type="NCBI Taxonomy" id="5288"/>
    <lineage>
        <taxon>Eukaryota</taxon>
        <taxon>Fungi</taxon>
        <taxon>Dikarya</taxon>
        <taxon>Basidiomycota</taxon>
        <taxon>Pucciniomycotina</taxon>
        <taxon>Microbotryomycetes</taxon>
        <taxon>Sporidiobolales</taxon>
        <taxon>Sporidiobolaceae</taxon>
        <taxon>Rhodotorula</taxon>
    </lineage>
</organism>
<reference evidence="11 12" key="1">
    <citation type="submission" date="2019-03" db="EMBL/GenBank/DDBJ databases">
        <title>Rhodosporidium diobovatum UCD-FST 08-225 genome sequencing, assembly, and annotation.</title>
        <authorList>
            <person name="Fakankun I.U."/>
            <person name="Fristensky B."/>
            <person name="Levin D.B."/>
        </authorList>
    </citation>
    <scope>NUCLEOTIDE SEQUENCE [LARGE SCALE GENOMIC DNA]</scope>
    <source>
        <strain evidence="11 12">UCD-FST 08-225</strain>
    </source>
</reference>
<dbReference type="Gene3D" id="3.90.260.10">
    <property type="entry name" value="Transglutaminase-like"/>
    <property type="match status" value="1"/>
</dbReference>
<dbReference type="SMART" id="SM01030">
    <property type="entry name" value="BHD_1"/>
    <property type="match status" value="1"/>
</dbReference>
<feature type="compositionally biased region" description="Low complexity" evidence="7">
    <location>
        <begin position="355"/>
        <end position="408"/>
    </location>
</feature>
<sequence>MEPSRGESKSGGEGNVLAYVLAFEEDGSVHDVTPRYARAFTNVTLKLRVPTSTKQRKDNDGRDWFAGVVQPWRRKFVLVRPLELQQLWNRSINEPFPTSIGGFKNHPNYVLEQHLHRDEALRPTARDYGLFKGEHRVFRRADVLSVKSTENWYRQGRAVRPDEIPRKFVKQRAVTINSRRKEEFMKMDGGEVDEQPLFSEDQTDVYVPPPVKDGKVPKNNFGNIDLFVPSMLPEGAVHLPSKIAVKCAKALGIDYAEAIVGFEFRQRRATPLMAGVVVAEEHAETLREAILNLEQSTLERELAKQQDRVLRRWKKLIQGLRIRQRLLDQFKDPEAVEESLEKELKADKKGKGKAKAAPTAPSAPSSARATPDPSHSASSAAPSPVAAPSPLRIKLPARAANKRAASASPPLPDDIGASAAATRTPRKRVSVRAGTGGETSGTSTSGRSLRVRMPVRPSREEAAQGEEEEEEEEPRSSRRPTRASAAKARGKLAEKQDDDDDGEEDAQEGIPQEDAEAGENGESDGGFEFEEDF</sequence>
<keyword evidence="12" id="KW-1185">Reference proteome</keyword>
<dbReference type="InterPro" id="IPR018325">
    <property type="entry name" value="Rad4/PNGase_transGLS-fold"/>
</dbReference>
<evidence type="ECO:0000259" key="10">
    <source>
        <dbReference type="SMART" id="SM01032"/>
    </source>
</evidence>
<dbReference type="GO" id="GO:0071942">
    <property type="term" value="C:XPC complex"/>
    <property type="evidence" value="ECO:0007669"/>
    <property type="project" value="TreeGrafter"/>
</dbReference>
<dbReference type="GO" id="GO:0005737">
    <property type="term" value="C:cytoplasm"/>
    <property type="evidence" value="ECO:0007669"/>
    <property type="project" value="TreeGrafter"/>
</dbReference>
<dbReference type="EMBL" id="SOZI01000041">
    <property type="protein sequence ID" value="TNY21536.1"/>
    <property type="molecule type" value="Genomic_DNA"/>
</dbReference>
<evidence type="ECO:0000256" key="2">
    <source>
        <dbReference type="ARBA" id="ARBA00009525"/>
    </source>
</evidence>
<evidence type="ECO:0000259" key="9">
    <source>
        <dbReference type="SMART" id="SM01031"/>
    </source>
</evidence>
<protein>
    <submittedName>
        <fullName evidence="11">Rad4 beta-hairpin domain 3-domain-containing protein</fullName>
    </submittedName>
</protein>
<gene>
    <name evidence="11" type="ORF">DMC30DRAFT_435892</name>
</gene>
<dbReference type="InterPro" id="IPR018327">
    <property type="entry name" value="BHD_2"/>
</dbReference>
<evidence type="ECO:0000256" key="6">
    <source>
        <dbReference type="SAM" id="Coils"/>
    </source>
</evidence>
<name>A0A5C5FZ17_9BASI</name>
<dbReference type="GO" id="GO:0006298">
    <property type="term" value="P:mismatch repair"/>
    <property type="evidence" value="ECO:0007669"/>
    <property type="project" value="TreeGrafter"/>
</dbReference>
<evidence type="ECO:0000256" key="5">
    <source>
        <dbReference type="ARBA" id="ARBA00023242"/>
    </source>
</evidence>
<keyword evidence="4" id="KW-0234">DNA repair</keyword>
<dbReference type="Gene3D" id="3.30.60.290">
    <property type="entry name" value="Rad4, beta-hairpin domain BHD2"/>
    <property type="match status" value="1"/>
</dbReference>
<evidence type="ECO:0000259" key="8">
    <source>
        <dbReference type="SMART" id="SM01030"/>
    </source>
</evidence>
<keyword evidence="6" id="KW-0175">Coiled coil</keyword>
<feature type="domain" description="Rad4 beta-hairpin" evidence="9">
    <location>
        <begin position="146"/>
        <end position="209"/>
    </location>
</feature>
<dbReference type="PANTHER" id="PTHR12135:SF0">
    <property type="entry name" value="DNA REPAIR PROTEIN COMPLEMENTING XP-C CELLS"/>
    <property type="match status" value="1"/>
</dbReference>
<dbReference type="Pfam" id="PF10403">
    <property type="entry name" value="BHD_1"/>
    <property type="match status" value="1"/>
</dbReference>